<organism evidence="1 2">
    <name type="scientific">Sporocytophaga myxococcoides</name>
    <dbReference type="NCBI Taxonomy" id="153721"/>
    <lineage>
        <taxon>Bacteria</taxon>
        <taxon>Pseudomonadati</taxon>
        <taxon>Bacteroidota</taxon>
        <taxon>Cytophagia</taxon>
        <taxon>Cytophagales</taxon>
        <taxon>Cytophagaceae</taxon>
        <taxon>Sporocytophaga</taxon>
    </lineage>
</organism>
<reference evidence="1 2" key="1">
    <citation type="submission" date="2014-09" db="EMBL/GenBank/DDBJ databases">
        <title>Sporocytophaga myxococcoides PG-01 genome sequencing.</title>
        <authorList>
            <person name="Liu L."/>
            <person name="Gao P.J."/>
            <person name="Chen G.J."/>
            <person name="Wang L.S."/>
        </authorList>
    </citation>
    <scope>NUCLEOTIDE SEQUENCE [LARGE SCALE GENOMIC DNA]</scope>
    <source>
        <strain evidence="1 2">PG-01</strain>
    </source>
</reference>
<dbReference type="AlphaFoldDB" id="A0A098LIR6"/>
<dbReference type="Proteomes" id="UP000030185">
    <property type="component" value="Unassembled WGS sequence"/>
</dbReference>
<protein>
    <submittedName>
        <fullName evidence="1">Uncharacterized protein</fullName>
    </submittedName>
</protein>
<proteinExistence type="predicted"/>
<evidence type="ECO:0000313" key="2">
    <source>
        <dbReference type="Proteomes" id="UP000030185"/>
    </source>
</evidence>
<keyword evidence="2" id="KW-1185">Reference proteome</keyword>
<gene>
    <name evidence="1" type="ORF">MYP_4065</name>
</gene>
<name>A0A098LIR6_9BACT</name>
<evidence type="ECO:0000313" key="1">
    <source>
        <dbReference type="EMBL" id="GAL86835.1"/>
    </source>
</evidence>
<accession>A0A098LIR6</accession>
<dbReference type="EMBL" id="BBLT01000009">
    <property type="protein sequence ID" value="GAL86835.1"/>
    <property type="molecule type" value="Genomic_DNA"/>
</dbReference>
<sequence>MKTFTDSIALWVSQWETRIFQEMLPFPDQSQNLVNFTFNNTFHKFSFTYFKKF</sequence>
<comment type="caution">
    <text evidence="1">The sequence shown here is derived from an EMBL/GenBank/DDBJ whole genome shotgun (WGS) entry which is preliminary data.</text>
</comment>
<dbReference type="STRING" id="153721.MYP_4065"/>